<evidence type="ECO:0000313" key="3">
    <source>
        <dbReference type="Proteomes" id="UP000199144"/>
    </source>
</evidence>
<name>A0A1I4MLK3_9RHOB</name>
<sequence>MEPPIEHSTSSSRWVKGVALFAIAFGLLTLFSGGNVLFGPDDARELAGAYVPFVVWFNFLAGFFYVLAGIGIWLGRAWAFGLSALIAAATAMAALVFGIQVLQGSAFEMRTVGALAVRTGFWAVIAMLLFRRTGRP</sequence>
<reference evidence="2 3" key="1">
    <citation type="submission" date="2016-10" db="EMBL/GenBank/DDBJ databases">
        <authorList>
            <person name="de Groot N.N."/>
        </authorList>
    </citation>
    <scope>NUCLEOTIDE SEQUENCE [LARGE SCALE GENOMIC DNA]</scope>
    <source>
        <strain evidence="2 3">DSM 15283</strain>
    </source>
</reference>
<keyword evidence="1" id="KW-1133">Transmembrane helix</keyword>
<proteinExistence type="predicted"/>
<evidence type="ECO:0000256" key="1">
    <source>
        <dbReference type="SAM" id="Phobius"/>
    </source>
</evidence>
<feature type="transmembrane region" description="Helical" evidence="1">
    <location>
        <begin position="50"/>
        <end position="70"/>
    </location>
</feature>
<feature type="transmembrane region" description="Helical" evidence="1">
    <location>
        <begin position="18"/>
        <end position="38"/>
    </location>
</feature>
<organism evidence="2 3">
    <name type="scientific">Shimia aestuarii</name>
    <dbReference type="NCBI Taxonomy" id="254406"/>
    <lineage>
        <taxon>Bacteria</taxon>
        <taxon>Pseudomonadati</taxon>
        <taxon>Pseudomonadota</taxon>
        <taxon>Alphaproteobacteria</taxon>
        <taxon>Rhodobacterales</taxon>
        <taxon>Roseobacteraceae</taxon>
    </lineage>
</organism>
<gene>
    <name evidence="2" type="ORF">SAMN04488042_103136</name>
</gene>
<protein>
    <submittedName>
        <fullName evidence="2">Uncharacterized protein</fullName>
    </submittedName>
</protein>
<dbReference type="Proteomes" id="UP000199144">
    <property type="component" value="Unassembled WGS sequence"/>
</dbReference>
<dbReference type="EMBL" id="FOTQ01000003">
    <property type="protein sequence ID" value="SFM03926.1"/>
    <property type="molecule type" value="Genomic_DNA"/>
</dbReference>
<feature type="transmembrane region" description="Helical" evidence="1">
    <location>
        <begin position="77"/>
        <end position="99"/>
    </location>
</feature>
<dbReference type="OrthoDB" id="1122739at2"/>
<dbReference type="AlphaFoldDB" id="A0A1I4MLK3"/>
<evidence type="ECO:0000313" key="2">
    <source>
        <dbReference type="EMBL" id="SFM03926.1"/>
    </source>
</evidence>
<keyword evidence="1" id="KW-0812">Transmembrane</keyword>
<keyword evidence="1" id="KW-0472">Membrane</keyword>
<feature type="transmembrane region" description="Helical" evidence="1">
    <location>
        <begin position="111"/>
        <end position="130"/>
    </location>
</feature>
<dbReference type="STRING" id="254406.SAMN04488042_103136"/>
<accession>A0A1I4MLK3</accession>
<keyword evidence="3" id="KW-1185">Reference proteome</keyword>